<protein>
    <submittedName>
        <fullName evidence="1">Uncharacterized protein</fullName>
    </submittedName>
</protein>
<dbReference type="OrthoDB" id="572274at2"/>
<reference evidence="1 2" key="1">
    <citation type="journal article" date="2013" name="Genome Announc.">
        <title>Genome Sequence of Streptomyces violaceusniger Strain SPC6, a Halotolerant Streptomycete That Exhibits Rapid Growth and Development.</title>
        <authorList>
            <person name="Chen X."/>
            <person name="Zhang B."/>
            <person name="Zhang W."/>
            <person name="Wu X."/>
            <person name="Zhang M."/>
            <person name="Chen T."/>
            <person name="Liu G."/>
            <person name="Dyson P."/>
        </authorList>
    </citation>
    <scope>NUCLEOTIDE SEQUENCE [LARGE SCALE GENOMIC DNA]</scope>
    <source>
        <strain evidence="1 2">SPC6</strain>
    </source>
</reference>
<comment type="caution">
    <text evidence="1">The sequence shown here is derived from an EMBL/GenBank/DDBJ whole genome shotgun (WGS) entry which is preliminary data.</text>
</comment>
<name>A0A1D3E0F9_9ACTN</name>
<dbReference type="AlphaFoldDB" id="A0A1D3E0F9"/>
<dbReference type="eggNOG" id="COG4894">
    <property type="taxonomic scope" value="Bacteria"/>
</dbReference>
<dbReference type="STRING" id="1306406.J116_013560"/>
<proteinExistence type="predicted"/>
<evidence type="ECO:0000313" key="1">
    <source>
        <dbReference type="EMBL" id="OEJ98055.1"/>
    </source>
</evidence>
<gene>
    <name evidence="1" type="ORF">J116_013560</name>
</gene>
<dbReference type="EMBL" id="ASHX02000001">
    <property type="protein sequence ID" value="OEJ98055.1"/>
    <property type="molecule type" value="Genomic_DNA"/>
</dbReference>
<sequence length="185" mass="20664">MTQKVTPLVNRYVVTAPDGGDVLAFGEQERFTLKEELTFWTGEDRARRLGAFRALKALDFGTAYDVTGADGQPLGFFRKDARASLPRSTWHLVPEGRPAAVGRERSLPVALARRVWQVVDTFLPVPVPPVPFVYHFDFVHDGEPVLSVERLWGLRDRYVVRVHDPELDPALALCVAAGLDALQSR</sequence>
<dbReference type="Proteomes" id="UP000095329">
    <property type="component" value="Unassembled WGS sequence"/>
</dbReference>
<organism evidence="1 2">
    <name type="scientific">Streptomyces thermolilacinus SPC6</name>
    <dbReference type="NCBI Taxonomy" id="1306406"/>
    <lineage>
        <taxon>Bacteria</taxon>
        <taxon>Bacillati</taxon>
        <taxon>Actinomycetota</taxon>
        <taxon>Actinomycetes</taxon>
        <taxon>Kitasatosporales</taxon>
        <taxon>Streptomycetaceae</taxon>
        <taxon>Streptomyces</taxon>
    </lineage>
</organism>
<accession>A0A1D3E0F9</accession>
<evidence type="ECO:0000313" key="2">
    <source>
        <dbReference type="Proteomes" id="UP000095329"/>
    </source>
</evidence>
<keyword evidence="2" id="KW-1185">Reference proteome</keyword>